<dbReference type="EMBL" id="QOVM01000004">
    <property type="protein sequence ID" value="RXG22152.1"/>
    <property type="molecule type" value="Genomic_DNA"/>
</dbReference>
<dbReference type="InterPro" id="IPR014068">
    <property type="entry name" value="Azurin"/>
</dbReference>
<dbReference type="InterPro" id="IPR000923">
    <property type="entry name" value="BlueCu_1"/>
</dbReference>
<evidence type="ECO:0000256" key="2">
    <source>
        <dbReference type="ARBA" id="ARBA00022723"/>
    </source>
</evidence>
<keyword evidence="2" id="KW-0479">Metal-binding</keyword>
<dbReference type="NCBIfam" id="TIGR02695">
    <property type="entry name" value="azurin"/>
    <property type="match status" value="1"/>
</dbReference>
<gene>
    <name evidence="6" type="ORF">DSM00_2217</name>
</gene>
<comment type="caution">
    <text evidence="6">The sequence shown here is derived from an EMBL/GenBank/DDBJ whole genome shotgun (WGS) entry which is preliminary data.</text>
</comment>
<sequence length="170" mass="18628">MKTLKFTFLLALSLVLVNCGDKENKEEKEEVKIGSNTSSTSKKADENVTEVVLLATDLMQFDKNEIRVAAGKKVKLTLRHTGKQPVEVMGHNFVLLTQGTEIPAFGAKASAARDNDYIPEDTDAVIVHTKMIGGGQSDTIEFDAPEPGTYDFICSFPGHYSVMKGKFIVE</sequence>
<dbReference type="Pfam" id="PF00127">
    <property type="entry name" value="Copper-bind"/>
    <property type="match status" value="1"/>
</dbReference>
<protein>
    <submittedName>
        <fullName evidence="6">Azurin</fullName>
    </submittedName>
</protein>
<keyword evidence="1" id="KW-0813">Transport</keyword>
<evidence type="ECO:0000313" key="6">
    <source>
        <dbReference type="EMBL" id="RXG22152.1"/>
    </source>
</evidence>
<evidence type="ECO:0000256" key="3">
    <source>
        <dbReference type="ARBA" id="ARBA00022982"/>
    </source>
</evidence>
<evidence type="ECO:0000259" key="5">
    <source>
        <dbReference type="Pfam" id="PF00127"/>
    </source>
</evidence>
<dbReference type="InterPro" id="IPR008972">
    <property type="entry name" value="Cupredoxin"/>
</dbReference>
<dbReference type="PROSITE" id="PS00196">
    <property type="entry name" value="COPPER_BLUE"/>
    <property type="match status" value="1"/>
</dbReference>
<dbReference type="AlphaFoldDB" id="A0A4V1KQP7"/>
<evidence type="ECO:0000313" key="7">
    <source>
        <dbReference type="Proteomes" id="UP000289238"/>
    </source>
</evidence>
<dbReference type="SUPFAM" id="SSF49503">
    <property type="entry name" value="Cupredoxins"/>
    <property type="match status" value="1"/>
</dbReference>
<dbReference type="RefSeq" id="WP_128758046.1">
    <property type="nucleotide sequence ID" value="NZ_JASMRS010000001.1"/>
</dbReference>
<dbReference type="Proteomes" id="UP000289238">
    <property type="component" value="Unassembled WGS sequence"/>
</dbReference>
<dbReference type="CDD" id="cd13922">
    <property type="entry name" value="Azurin"/>
    <property type="match status" value="1"/>
</dbReference>
<dbReference type="GO" id="GO:0005507">
    <property type="term" value="F:copper ion binding"/>
    <property type="evidence" value="ECO:0007669"/>
    <property type="project" value="InterPro"/>
</dbReference>
<name>A0A4V1KQP7_9FLAO</name>
<keyword evidence="3" id="KW-0249">Electron transport</keyword>
<proteinExistence type="predicted"/>
<dbReference type="Gene3D" id="2.60.40.420">
    <property type="entry name" value="Cupredoxins - blue copper proteins"/>
    <property type="match status" value="1"/>
</dbReference>
<keyword evidence="7" id="KW-1185">Reference proteome</keyword>
<dbReference type="GO" id="GO:0009055">
    <property type="term" value="F:electron transfer activity"/>
    <property type="evidence" value="ECO:0007669"/>
    <property type="project" value="InterPro"/>
</dbReference>
<evidence type="ECO:0000256" key="4">
    <source>
        <dbReference type="ARBA" id="ARBA00023008"/>
    </source>
</evidence>
<dbReference type="InterPro" id="IPR050845">
    <property type="entry name" value="Cu-binding_ET"/>
</dbReference>
<accession>A0A4V1KQP7</accession>
<feature type="domain" description="Blue (type 1) copper" evidence="5">
    <location>
        <begin position="56"/>
        <end position="170"/>
    </location>
</feature>
<keyword evidence="4" id="KW-0186">Copper</keyword>
<organism evidence="6 7">
    <name type="scientific">Leeuwenhoekiella aequorea</name>
    <dbReference type="NCBI Taxonomy" id="283736"/>
    <lineage>
        <taxon>Bacteria</taxon>
        <taxon>Pseudomonadati</taxon>
        <taxon>Bacteroidota</taxon>
        <taxon>Flavobacteriia</taxon>
        <taxon>Flavobacteriales</taxon>
        <taxon>Flavobacteriaceae</taxon>
        <taxon>Leeuwenhoekiella</taxon>
    </lineage>
</organism>
<dbReference type="PANTHER" id="PTHR38439:SF2">
    <property type="entry name" value="OUTER MEMBRANE PROTEIN H.8"/>
    <property type="match status" value="1"/>
</dbReference>
<dbReference type="InterPro" id="IPR028871">
    <property type="entry name" value="BlueCu_1_BS"/>
</dbReference>
<reference evidence="6 7" key="1">
    <citation type="submission" date="2018-07" db="EMBL/GenBank/DDBJ databases">
        <title>Leeuwenhoekiella genomics.</title>
        <authorList>
            <person name="Tahon G."/>
            <person name="Willems A."/>
        </authorList>
    </citation>
    <scope>NUCLEOTIDE SEQUENCE [LARGE SCALE GENOMIC DNA]</scope>
    <source>
        <strain evidence="6 7">LMG 22550</strain>
    </source>
</reference>
<dbReference type="OrthoDB" id="9814063at2"/>
<evidence type="ECO:0000256" key="1">
    <source>
        <dbReference type="ARBA" id="ARBA00022448"/>
    </source>
</evidence>
<dbReference type="PANTHER" id="PTHR38439">
    <property type="entry name" value="AURACYANIN-B"/>
    <property type="match status" value="1"/>
</dbReference>